<dbReference type="InterPro" id="IPR050415">
    <property type="entry name" value="MRET"/>
</dbReference>
<dbReference type="Pfam" id="PF00970">
    <property type="entry name" value="FAD_binding_6"/>
    <property type="match status" value="1"/>
</dbReference>
<dbReference type="SUPFAM" id="SSF63380">
    <property type="entry name" value="Riboflavin synthase domain-like"/>
    <property type="match status" value="1"/>
</dbReference>
<proteinExistence type="predicted"/>
<reference evidence="2 3" key="1">
    <citation type="journal article" date="2016" name="Nat. Commun.">
        <title>Thousands of microbial genomes shed light on interconnected biogeochemical processes in an aquifer system.</title>
        <authorList>
            <person name="Anantharaman K."/>
            <person name="Brown C.T."/>
            <person name="Hug L.A."/>
            <person name="Sharon I."/>
            <person name="Castelle C.J."/>
            <person name="Probst A.J."/>
            <person name="Thomas B.C."/>
            <person name="Singh A."/>
            <person name="Wilkins M.J."/>
            <person name="Karaoz U."/>
            <person name="Brodie E.L."/>
            <person name="Williams K.H."/>
            <person name="Hubbard S.S."/>
            <person name="Banfield J.F."/>
        </authorList>
    </citation>
    <scope>NUCLEOTIDE SEQUENCE [LARGE SCALE GENOMIC DNA]</scope>
</reference>
<evidence type="ECO:0000259" key="1">
    <source>
        <dbReference type="PROSITE" id="PS51384"/>
    </source>
</evidence>
<dbReference type="PRINTS" id="PR00410">
    <property type="entry name" value="PHEHYDRXLASE"/>
</dbReference>
<dbReference type="PROSITE" id="PS51384">
    <property type="entry name" value="FAD_FR"/>
    <property type="match status" value="1"/>
</dbReference>
<dbReference type="PRINTS" id="PR00371">
    <property type="entry name" value="FPNCR"/>
</dbReference>
<dbReference type="InterPro" id="IPR017927">
    <property type="entry name" value="FAD-bd_FR_type"/>
</dbReference>
<dbReference type="InterPro" id="IPR001709">
    <property type="entry name" value="Flavoprot_Pyr_Nucl_cyt_Rdtase"/>
</dbReference>
<dbReference type="EMBL" id="MFAM01000016">
    <property type="protein sequence ID" value="OGD79609.1"/>
    <property type="molecule type" value="Genomic_DNA"/>
</dbReference>
<dbReference type="AlphaFoldDB" id="A0A1F5FIZ7"/>
<dbReference type="InterPro" id="IPR001433">
    <property type="entry name" value="OxRdtase_FAD/NAD-bd"/>
</dbReference>
<dbReference type="InterPro" id="IPR017938">
    <property type="entry name" value="Riboflavin_synthase-like_b-brl"/>
</dbReference>
<dbReference type="InterPro" id="IPR008333">
    <property type="entry name" value="Cbr1-like_FAD-bd_dom"/>
</dbReference>
<organism evidence="2 3">
    <name type="scientific">Candidatus Collierbacteria bacterium RIFOXYB1_FULL_49_13</name>
    <dbReference type="NCBI Taxonomy" id="1817728"/>
    <lineage>
        <taxon>Bacteria</taxon>
        <taxon>Candidatus Collieribacteriota</taxon>
    </lineage>
</organism>
<name>A0A1F5FIZ7_9BACT</name>
<gene>
    <name evidence="2" type="ORF">A2368_02645</name>
</gene>
<dbReference type="PANTHER" id="PTHR47354:SF5">
    <property type="entry name" value="PROTEIN RFBI"/>
    <property type="match status" value="1"/>
</dbReference>
<dbReference type="InterPro" id="IPR039261">
    <property type="entry name" value="FNR_nucleotide-bd"/>
</dbReference>
<sequence>MAVSKPVVFKVRVEKKKQLNEKYLEIWLEKPTGLEYEAGQYLSVKVTNEGDRRSYSLISSPNEADLGLLIDTGPGGLGSKFFMHASPGEMIEVLLPMGRFIVREDNERNALFVATGSGIAPMRGMIKEALSLSGDRKAMPAGRQVKLVWGMRHEEDLFWTDSWDNLKQKYVNFDYEIVLSQPNNGWKGRVGHVGDELLGEWSGWEAYVCGNGEVVKAVRDQLVSEGVDENFIYFEKFN</sequence>
<accession>A0A1F5FIZ7</accession>
<comment type="caution">
    <text evidence="2">The sequence shown here is derived from an EMBL/GenBank/DDBJ whole genome shotgun (WGS) entry which is preliminary data.</text>
</comment>
<dbReference type="Gene3D" id="2.40.30.10">
    <property type="entry name" value="Translation factors"/>
    <property type="match status" value="1"/>
</dbReference>
<evidence type="ECO:0000313" key="2">
    <source>
        <dbReference type="EMBL" id="OGD79609.1"/>
    </source>
</evidence>
<dbReference type="Pfam" id="PF00175">
    <property type="entry name" value="NAD_binding_1"/>
    <property type="match status" value="1"/>
</dbReference>
<dbReference type="GO" id="GO:0016491">
    <property type="term" value="F:oxidoreductase activity"/>
    <property type="evidence" value="ECO:0007669"/>
    <property type="project" value="InterPro"/>
</dbReference>
<protein>
    <recommendedName>
        <fullName evidence="1">FAD-binding FR-type domain-containing protein</fullName>
    </recommendedName>
</protein>
<feature type="domain" description="FAD-binding FR-type" evidence="1">
    <location>
        <begin position="6"/>
        <end position="103"/>
    </location>
</feature>
<dbReference type="Proteomes" id="UP000176682">
    <property type="component" value="Unassembled WGS sequence"/>
</dbReference>
<dbReference type="SUPFAM" id="SSF52343">
    <property type="entry name" value="Ferredoxin reductase-like, C-terminal NADP-linked domain"/>
    <property type="match status" value="1"/>
</dbReference>
<dbReference type="PANTHER" id="PTHR47354">
    <property type="entry name" value="NADH OXIDOREDUCTASE HCR"/>
    <property type="match status" value="1"/>
</dbReference>
<dbReference type="Gene3D" id="3.40.50.80">
    <property type="entry name" value="Nucleotide-binding domain of ferredoxin-NADP reductase (FNR) module"/>
    <property type="match status" value="1"/>
</dbReference>
<evidence type="ECO:0000313" key="3">
    <source>
        <dbReference type="Proteomes" id="UP000176682"/>
    </source>
</evidence>